<feature type="domain" description="Glycosyltransferase subfamily 4-like N-terminal" evidence="2">
    <location>
        <begin position="16"/>
        <end position="177"/>
    </location>
</feature>
<evidence type="ECO:0000259" key="2">
    <source>
        <dbReference type="Pfam" id="PF13439"/>
    </source>
</evidence>
<dbReference type="SUPFAM" id="SSF53756">
    <property type="entry name" value="UDP-Glycosyltransferase/glycogen phosphorylase"/>
    <property type="match status" value="1"/>
</dbReference>
<gene>
    <name evidence="3" type="ORF">BA724_06865</name>
</gene>
<dbReference type="InterPro" id="IPR028098">
    <property type="entry name" value="Glyco_trans_4-like_N"/>
</dbReference>
<comment type="caution">
    <text evidence="3">The sequence shown here is derived from an EMBL/GenBank/DDBJ whole genome shotgun (WGS) entry which is preliminary data.</text>
</comment>
<sequence length="364" mass="40427">MEKKKVALFLPSLAGGGAERVMVSLAEEFSRSGHDVDLVLAKAEGPYLDQVPPAVRIIDLNASRVLYSLVPLVRYLKKYQPESILSALSHANIIAVFASLIARINTKTVVSIHSNMTHISPMTTRPFVSKWISPLIKWSFQKANKVIAVSQGVAEDAVQTLHLPKEKVQVIYNPVVDEELIRKANEQVEHPWFAEGMPPVLLAVGRLTEVKDFPTLIRAFAKLRKTCPVKLIILGEGEKRSELESLIHDLHLEEDVDMPGFAENPYAYMKRARLFVLSSISEGLPTVLIEALACGTEVISTDCPSGPKEILKNGKYGTLVPVGHDHALYEAMKIILETVPEQTNAEAYSPFWKTNVSRQYLDIL</sequence>
<dbReference type="Gene3D" id="3.40.50.2000">
    <property type="entry name" value="Glycogen Phosphorylase B"/>
    <property type="match status" value="2"/>
</dbReference>
<evidence type="ECO:0000313" key="4">
    <source>
        <dbReference type="Proteomes" id="UP000095658"/>
    </source>
</evidence>
<keyword evidence="4" id="KW-1185">Reference proteome</keyword>
<organism evidence="3 4">
    <name type="scientific">Domibacillus iocasae</name>
    <dbReference type="NCBI Taxonomy" id="1714016"/>
    <lineage>
        <taxon>Bacteria</taxon>
        <taxon>Bacillati</taxon>
        <taxon>Bacillota</taxon>
        <taxon>Bacilli</taxon>
        <taxon>Bacillales</taxon>
        <taxon>Bacillaceae</taxon>
        <taxon>Domibacillus</taxon>
    </lineage>
</organism>
<evidence type="ECO:0000313" key="3">
    <source>
        <dbReference type="EMBL" id="OES44979.1"/>
    </source>
</evidence>
<dbReference type="CDD" id="cd03811">
    <property type="entry name" value="GT4_GT28_WabH-like"/>
    <property type="match status" value="1"/>
</dbReference>
<feature type="domain" description="Glycosyl transferase family 1" evidence="1">
    <location>
        <begin position="195"/>
        <end position="344"/>
    </location>
</feature>
<dbReference type="Proteomes" id="UP000095658">
    <property type="component" value="Unassembled WGS sequence"/>
</dbReference>
<accession>A0A1E7DPK8</accession>
<dbReference type="GO" id="GO:0016757">
    <property type="term" value="F:glycosyltransferase activity"/>
    <property type="evidence" value="ECO:0007669"/>
    <property type="project" value="InterPro"/>
</dbReference>
<protein>
    <submittedName>
        <fullName evidence="3">Glycosyl transferase</fullName>
    </submittedName>
</protein>
<dbReference type="AlphaFoldDB" id="A0A1E7DPK8"/>
<reference evidence="3 4" key="1">
    <citation type="submission" date="2016-06" db="EMBL/GenBank/DDBJ databases">
        <title>Domibacillus iocasae genome sequencing.</title>
        <authorList>
            <person name="Verma A."/>
            <person name="Pal Y."/>
            <person name="Ojha A.K."/>
            <person name="Krishnamurthi S."/>
        </authorList>
    </citation>
    <scope>NUCLEOTIDE SEQUENCE [LARGE SCALE GENOMIC DNA]</scope>
    <source>
        <strain evidence="3 4">DSM 29979</strain>
    </source>
</reference>
<dbReference type="EMBL" id="MAMP01000021">
    <property type="protein sequence ID" value="OES44979.1"/>
    <property type="molecule type" value="Genomic_DNA"/>
</dbReference>
<dbReference type="InterPro" id="IPR001296">
    <property type="entry name" value="Glyco_trans_1"/>
</dbReference>
<name>A0A1E7DPK8_9BACI</name>
<proteinExistence type="predicted"/>
<dbReference type="Pfam" id="PF13439">
    <property type="entry name" value="Glyco_transf_4"/>
    <property type="match status" value="1"/>
</dbReference>
<dbReference type="PANTHER" id="PTHR12526:SF630">
    <property type="entry name" value="GLYCOSYLTRANSFERASE"/>
    <property type="match status" value="1"/>
</dbReference>
<dbReference type="PANTHER" id="PTHR12526">
    <property type="entry name" value="GLYCOSYLTRANSFERASE"/>
    <property type="match status" value="1"/>
</dbReference>
<dbReference type="Pfam" id="PF00534">
    <property type="entry name" value="Glycos_transf_1"/>
    <property type="match status" value="1"/>
</dbReference>
<dbReference type="RefSeq" id="WP_069938601.1">
    <property type="nucleotide sequence ID" value="NZ_MAMP01000021.1"/>
</dbReference>
<evidence type="ECO:0000259" key="1">
    <source>
        <dbReference type="Pfam" id="PF00534"/>
    </source>
</evidence>
<dbReference type="STRING" id="1714016.BA724_06865"/>
<keyword evidence="3" id="KW-0808">Transferase</keyword>